<feature type="region of interest" description="Disordered" evidence="8">
    <location>
        <begin position="906"/>
        <end position="929"/>
    </location>
</feature>
<dbReference type="GO" id="GO:0006357">
    <property type="term" value="P:regulation of transcription by RNA polymerase II"/>
    <property type="evidence" value="ECO:0007669"/>
    <property type="project" value="TreeGrafter"/>
</dbReference>
<evidence type="ECO:0000256" key="3">
    <source>
        <dbReference type="ARBA" id="ARBA00022737"/>
    </source>
</evidence>
<dbReference type="GO" id="GO:0008270">
    <property type="term" value="F:zinc ion binding"/>
    <property type="evidence" value="ECO:0007669"/>
    <property type="project" value="UniProtKB-KW"/>
</dbReference>
<dbReference type="OrthoDB" id="161570at2759"/>
<sequence>MNRTPPTRSGITFEVGAQLEARDSLKNWYAANIEKIDYEGEKVLIHYRQWSHRYDEWFDWTSPYLRPVERVQPRRKSLNDDSSMPGFHVNEKVLASWSDCRFYPAKVIAVNKDASYTVRFYDGVIQKVKGIHVKPFIKKAGFGRGKSQSSVRNMVRRVHHRRRAQENGGPRNKRARRRTSDQEEETYSEDEECEEVMLGEKNRKANGEGRAPPAVKQEEEAAENEPAGAENGTVLTNGVKTEDGDEQAKKRHPMNGGVKKEPAPDASGSKPYTDSSKPAASPVHKEQASDSVTTAESCGEAEQKPSIQSESSQPAQAVPPPQPAKPVRKQGFHNPNRFSREPLYRVIKNQPPPVLSINLDHNPFKCSAPGCTKSFRKAKLLHYHMKYYHGDEHALEGERSPTRSVQTRASDKQVSGLAGPKRRRTISASMHSAGAVNAALGDVKAVGRRVSAPPVVTSHGQQRALLREKSKENQLDRNGCQQPDRDSDKGCFDVGQYRAVNGRGRRVPCVFLAGLVSLSALHLCPLGSVKEKLKEKPKQKDFLRIKLKKRRRRKKAKSVLGLQSKLNLPFKHPPTHSHKPEACTRRPGYSCSDQIHVDVCLTPNADEDSLSDWSTDSCGWSDEDCGVDLDFTTPPLSVDSGAVDTSDQEIVRCICEVEEENDFMIQCEDCLCWQHGTCMGLLEDNVPDRYTCYICRDPPEEVLRLSGQRQSLRYWYDREWLSNGHMYGLSFLEENYSHQNAKKITTTHQLLGDVHHLVEVLNGLQLKMSILQSNSHPDLQLWQQPWKHLERSSWRRTDSCHGSESAPSPVTPDEDMTRGEILMSNALERLSRAATATSASSSSPFTSFQNSYITSEHCYQKPRAYYPAVEQRLVVETRQGSELEDSMRSTEELLEREQRYGSLLETEKSKPAGTTNKVRVPPPPSSGCDLMFQTETKEEEGRKPEVADNNCRQHQQRQINLLDHIDAVQDEVSHRMDFIERELDGKTPARPRQRCPRFSRLLVFLSAGELDGLHGGAGASRTPVAPAAAQTSHETPVDAAGDGAADLPVQLHMRAPQDGGGSRPPLGVRSQSASLAHHFESRLSDCSARAETGAVVLFWFLFFLGKWNSMLQSPIVI</sequence>
<evidence type="ECO:0000256" key="6">
    <source>
        <dbReference type="ARBA" id="ARBA00023242"/>
    </source>
</evidence>
<feature type="region of interest" description="Disordered" evidence="8">
    <location>
        <begin position="1017"/>
        <end position="1043"/>
    </location>
</feature>
<dbReference type="Gene3D" id="3.30.160.60">
    <property type="entry name" value="Classic Zinc Finger"/>
    <property type="match status" value="1"/>
</dbReference>
<dbReference type="InterPro" id="IPR043449">
    <property type="entry name" value="PHF20-like"/>
</dbReference>
<comment type="caution">
    <text evidence="10">The sequence shown here is derived from an EMBL/GenBank/DDBJ whole genome shotgun (WGS) entry which is preliminary data.</text>
</comment>
<feature type="region of interest" description="Disordered" evidence="8">
    <location>
        <begin position="395"/>
        <end position="423"/>
    </location>
</feature>
<keyword evidence="3" id="KW-0677">Repeat</keyword>
<evidence type="ECO:0000256" key="4">
    <source>
        <dbReference type="ARBA" id="ARBA00022771"/>
    </source>
</evidence>
<dbReference type="CDD" id="cd20453">
    <property type="entry name" value="Tudor_PHF20"/>
    <property type="match status" value="1"/>
</dbReference>
<feature type="compositionally biased region" description="Basic and acidic residues" evidence="8">
    <location>
        <begin position="465"/>
        <end position="475"/>
    </location>
</feature>
<dbReference type="InterPro" id="IPR011011">
    <property type="entry name" value="Znf_FYVE_PHD"/>
</dbReference>
<dbReference type="KEGG" id="tng:GSTEN00014042G001"/>
<evidence type="ECO:0000256" key="7">
    <source>
        <dbReference type="PROSITE-ProRule" id="PRU00042"/>
    </source>
</evidence>
<evidence type="ECO:0000256" key="8">
    <source>
        <dbReference type="SAM" id="MobiDB-lite"/>
    </source>
</evidence>
<evidence type="ECO:0000259" key="9">
    <source>
        <dbReference type="PROSITE" id="PS50157"/>
    </source>
</evidence>
<feature type="compositionally biased region" description="Acidic residues" evidence="8">
    <location>
        <begin position="182"/>
        <end position="197"/>
    </location>
</feature>
<dbReference type="Gene3D" id="3.30.40.10">
    <property type="entry name" value="Zinc/RING finger domain, C3HC4 (zinc finger)"/>
    <property type="match status" value="1"/>
</dbReference>
<feature type="compositionally biased region" description="Basic residues" evidence="8">
    <location>
        <begin position="154"/>
        <end position="163"/>
    </location>
</feature>
<dbReference type="Gene3D" id="2.30.30.140">
    <property type="match status" value="2"/>
</dbReference>
<accession>Q4SR75</accession>
<dbReference type="PROSITE" id="PS01359">
    <property type="entry name" value="ZF_PHD_1"/>
    <property type="match status" value="1"/>
</dbReference>
<dbReference type="EMBL" id="CAAE01014528">
    <property type="protein sequence ID" value="CAF96857.1"/>
    <property type="molecule type" value="Genomic_DNA"/>
</dbReference>
<dbReference type="SUPFAM" id="SSF57903">
    <property type="entry name" value="FYVE/PHD zinc finger"/>
    <property type="match status" value="1"/>
</dbReference>
<proteinExistence type="predicted"/>
<feature type="region of interest" description="Disordered" evidence="8">
    <location>
        <begin position="797"/>
        <end position="817"/>
    </location>
</feature>
<protein>
    <submittedName>
        <fullName evidence="10">(spotted green pufferfish) hypothetical protein</fullName>
    </submittedName>
</protein>
<feature type="domain" description="C2H2-type" evidence="9">
    <location>
        <begin position="364"/>
        <end position="394"/>
    </location>
</feature>
<evidence type="ECO:0000256" key="5">
    <source>
        <dbReference type="ARBA" id="ARBA00022833"/>
    </source>
</evidence>
<keyword evidence="4 7" id="KW-0863">Zinc-finger</keyword>
<dbReference type="Pfam" id="PF02820">
    <property type="entry name" value="MBT"/>
    <property type="match status" value="1"/>
</dbReference>
<dbReference type="InterPro" id="IPR013083">
    <property type="entry name" value="Znf_RING/FYVE/PHD"/>
</dbReference>
<organism evidence="10">
    <name type="scientific">Tetraodon nigroviridis</name>
    <name type="common">Spotted green pufferfish</name>
    <name type="synonym">Chelonodon nigroviridis</name>
    <dbReference type="NCBI Taxonomy" id="99883"/>
    <lineage>
        <taxon>Eukaryota</taxon>
        <taxon>Metazoa</taxon>
        <taxon>Chordata</taxon>
        <taxon>Craniata</taxon>
        <taxon>Vertebrata</taxon>
        <taxon>Euteleostomi</taxon>
        <taxon>Actinopterygii</taxon>
        <taxon>Neopterygii</taxon>
        <taxon>Teleostei</taxon>
        <taxon>Neoteleostei</taxon>
        <taxon>Acanthomorphata</taxon>
        <taxon>Eupercaria</taxon>
        <taxon>Tetraodontiformes</taxon>
        <taxon>Tetradontoidea</taxon>
        <taxon>Tetraodontidae</taxon>
        <taxon>Tetraodon</taxon>
    </lineage>
</organism>
<dbReference type="GO" id="GO:0044545">
    <property type="term" value="C:NSL complex"/>
    <property type="evidence" value="ECO:0007669"/>
    <property type="project" value="TreeGrafter"/>
</dbReference>
<dbReference type="InterPro" id="IPR013087">
    <property type="entry name" value="Znf_C2H2_type"/>
</dbReference>
<keyword evidence="5" id="KW-0862">Zinc</keyword>
<keyword evidence="6" id="KW-0539">Nucleus</keyword>
<reference evidence="10" key="1">
    <citation type="journal article" date="2004" name="Nature">
        <title>Genome duplication in the teleost fish Tetraodon nigroviridis reveals the early vertebrate proto-karyotype.</title>
        <authorList>
            <person name="Jaillon O."/>
            <person name="Aury J.-M."/>
            <person name="Brunet F."/>
            <person name="Petit J.-L."/>
            <person name="Stange-Thomann N."/>
            <person name="Mauceli E."/>
            <person name="Bouneau L."/>
            <person name="Fischer C."/>
            <person name="Ozouf-Costaz C."/>
            <person name="Bernot A."/>
            <person name="Nicaud S."/>
            <person name="Jaffe D."/>
            <person name="Fisher S."/>
            <person name="Lutfalla G."/>
            <person name="Dossat C."/>
            <person name="Segurens B."/>
            <person name="Dasilva C."/>
            <person name="Salanoubat M."/>
            <person name="Levy M."/>
            <person name="Boudet N."/>
            <person name="Castellano S."/>
            <person name="Anthouard V."/>
            <person name="Jubin C."/>
            <person name="Castelli V."/>
            <person name="Katinka M."/>
            <person name="Vacherie B."/>
            <person name="Biemont C."/>
            <person name="Skalli Z."/>
            <person name="Cattolico L."/>
            <person name="Poulain J."/>
            <person name="De Berardinis V."/>
            <person name="Cruaud C."/>
            <person name="Duprat S."/>
            <person name="Brottier P."/>
            <person name="Coutanceau J.-P."/>
            <person name="Gouzy J."/>
            <person name="Parra G."/>
            <person name="Lardier G."/>
            <person name="Chapple C."/>
            <person name="McKernan K.J."/>
            <person name="McEwan P."/>
            <person name="Bosak S."/>
            <person name="Kellis M."/>
            <person name="Volff J.-N."/>
            <person name="Guigo R."/>
            <person name="Zody M.C."/>
            <person name="Mesirov J."/>
            <person name="Lindblad-Toh K."/>
            <person name="Birren B."/>
            <person name="Nusbaum C."/>
            <person name="Kahn D."/>
            <person name="Robinson-Rechavi M."/>
            <person name="Laudet V."/>
            <person name="Schachter V."/>
            <person name="Quetier F."/>
            <person name="Saurin W."/>
            <person name="Scarpelli C."/>
            <person name="Wincker P."/>
            <person name="Lander E.S."/>
            <person name="Weissenbach J."/>
            <person name="Roest Crollius H."/>
        </authorList>
    </citation>
    <scope>NUCLEOTIDE SEQUENCE [LARGE SCALE GENOMIC DNA]</scope>
</reference>
<dbReference type="Pfam" id="PF20826">
    <property type="entry name" value="PHD_5"/>
    <property type="match status" value="1"/>
</dbReference>
<dbReference type="SMART" id="SM00333">
    <property type="entry name" value="TUDOR"/>
    <property type="match status" value="2"/>
</dbReference>
<keyword evidence="2" id="KW-0479">Metal-binding</keyword>
<dbReference type="InterPro" id="IPR004092">
    <property type="entry name" value="Mbt"/>
</dbReference>
<gene>
    <name evidence="10" type="ORF">GSTENG00014042001</name>
</gene>
<dbReference type="InterPro" id="IPR002999">
    <property type="entry name" value="Tudor"/>
</dbReference>
<feature type="region of interest" description="Disordered" evidence="8">
    <location>
        <begin position="142"/>
        <end position="343"/>
    </location>
</feature>
<reference evidence="10" key="2">
    <citation type="submission" date="2004-02" db="EMBL/GenBank/DDBJ databases">
        <authorList>
            <consortium name="Genoscope"/>
            <consortium name="Whitehead Institute Centre for Genome Research"/>
        </authorList>
    </citation>
    <scope>NUCLEOTIDE SEQUENCE</scope>
</reference>
<evidence type="ECO:0000256" key="2">
    <source>
        <dbReference type="ARBA" id="ARBA00022723"/>
    </source>
</evidence>
<dbReference type="CDD" id="cd15634">
    <property type="entry name" value="PHD_PHF20"/>
    <property type="match status" value="1"/>
</dbReference>
<comment type="subcellular location">
    <subcellularLocation>
        <location evidence="1">Nucleus</location>
    </subcellularLocation>
</comment>
<feature type="region of interest" description="Disordered" evidence="8">
    <location>
        <begin position="451"/>
        <end position="488"/>
    </location>
</feature>
<dbReference type="PROSITE" id="PS50157">
    <property type="entry name" value="ZINC_FINGER_C2H2_2"/>
    <property type="match status" value="1"/>
</dbReference>
<dbReference type="Pfam" id="PF18115">
    <property type="entry name" value="Tudor_3"/>
    <property type="match status" value="1"/>
</dbReference>
<dbReference type="PROSITE" id="PS00028">
    <property type="entry name" value="ZINC_FINGER_C2H2_1"/>
    <property type="match status" value="1"/>
</dbReference>
<name>Q4SR75_TETNG</name>
<evidence type="ECO:0000256" key="1">
    <source>
        <dbReference type="ARBA" id="ARBA00004123"/>
    </source>
</evidence>
<dbReference type="GO" id="GO:0071339">
    <property type="term" value="C:MLL1 complex"/>
    <property type="evidence" value="ECO:0007669"/>
    <property type="project" value="TreeGrafter"/>
</dbReference>
<dbReference type="PANTHER" id="PTHR15856">
    <property type="entry name" value="PHD FINGER PROTEIN 20-RELATED"/>
    <property type="match status" value="1"/>
</dbReference>
<dbReference type="FunFam" id="2.30.30.140:FF:000049">
    <property type="entry name" value="PHD finger protein 20 (Predicted)"/>
    <property type="match status" value="1"/>
</dbReference>
<dbReference type="CDD" id="cd20104">
    <property type="entry name" value="MBT_PHF20L1-like"/>
    <property type="match status" value="1"/>
</dbReference>
<dbReference type="PANTHER" id="PTHR15856:SF27">
    <property type="entry name" value="PHD FINGER PROTEIN 20"/>
    <property type="match status" value="1"/>
</dbReference>
<dbReference type="InterPro" id="IPR019786">
    <property type="entry name" value="Zinc_finger_PHD-type_CS"/>
</dbReference>
<dbReference type="AlphaFoldDB" id="Q4SR75"/>
<evidence type="ECO:0000313" key="10">
    <source>
        <dbReference type="EMBL" id="CAF96857.1"/>
    </source>
</evidence>
<dbReference type="FunFam" id="3.30.40.10:FF:000196">
    <property type="entry name" value="PHD finger protein 20 (Predicted)"/>
    <property type="match status" value="1"/>
</dbReference>
<feature type="compositionally biased region" description="Basic and acidic residues" evidence="8">
    <location>
        <begin position="198"/>
        <end position="207"/>
    </location>
</feature>
<dbReference type="InterPro" id="IPR041297">
    <property type="entry name" value="Crb2_Tudor"/>
</dbReference>
<dbReference type="SUPFAM" id="SSF63748">
    <property type="entry name" value="Tudor/PWWP/MBT"/>
    <property type="match status" value="2"/>
</dbReference>